<protein>
    <recommendedName>
        <fullName evidence="2">ASCH domain-containing protein</fullName>
    </recommendedName>
</protein>
<feature type="domain" description="ASCH" evidence="2">
    <location>
        <begin position="59"/>
        <end position="182"/>
    </location>
</feature>
<dbReference type="Proteomes" id="UP000632535">
    <property type="component" value="Unassembled WGS sequence"/>
</dbReference>
<reference evidence="4" key="1">
    <citation type="journal article" date="2019" name="Int. J. Syst. Evol. Microbiol.">
        <title>The Global Catalogue of Microorganisms (GCM) 10K type strain sequencing project: providing services to taxonomists for standard genome sequencing and annotation.</title>
        <authorList>
            <consortium name="The Broad Institute Genomics Platform"/>
            <consortium name="The Broad Institute Genome Sequencing Center for Infectious Disease"/>
            <person name="Wu L."/>
            <person name="Ma J."/>
        </authorList>
    </citation>
    <scope>NUCLEOTIDE SEQUENCE [LARGE SCALE GENOMIC DNA]</scope>
    <source>
        <strain evidence="4">CCM 8653</strain>
    </source>
</reference>
<feature type="region of interest" description="Disordered" evidence="1">
    <location>
        <begin position="1"/>
        <end position="57"/>
    </location>
</feature>
<sequence>MSDDATPGAPGGQAPHLDDTGQADRITQFWDSARPSAGRTSHGGAVGERSENVVPPPAWAFGDSPGLADELLGLVLDGVKTATAGALWEYEAAGEPVPSKGDLSIVLDGAGEPRLLIRTTRAETVPFEEVTAEHAYLEGEGDRSLESWRQDHERYWRRTLASLGREFDPSMPVVCERFKILFRA</sequence>
<dbReference type="EMBL" id="BMDG01000003">
    <property type="protein sequence ID" value="GGI05940.1"/>
    <property type="molecule type" value="Genomic_DNA"/>
</dbReference>
<dbReference type="Gene3D" id="3.10.400.10">
    <property type="entry name" value="Sulfate adenylyltransferase"/>
    <property type="match status" value="1"/>
</dbReference>
<evidence type="ECO:0000256" key="1">
    <source>
        <dbReference type="SAM" id="MobiDB-lite"/>
    </source>
</evidence>
<evidence type="ECO:0000259" key="2">
    <source>
        <dbReference type="SMART" id="SM01022"/>
    </source>
</evidence>
<dbReference type="PANTHER" id="PTHR39203">
    <property type="entry name" value="CYTOPLASMIC PROTEIN-RELATED"/>
    <property type="match status" value="1"/>
</dbReference>
<dbReference type="Pfam" id="PF04266">
    <property type="entry name" value="ASCH"/>
    <property type="match status" value="1"/>
</dbReference>
<dbReference type="SUPFAM" id="SSF88697">
    <property type="entry name" value="PUA domain-like"/>
    <property type="match status" value="1"/>
</dbReference>
<dbReference type="RefSeq" id="WP_188522458.1">
    <property type="nucleotide sequence ID" value="NZ_BMDG01000003.1"/>
</dbReference>
<dbReference type="InterPro" id="IPR015947">
    <property type="entry name" value="PUA-like_sf"/>
</dbReference>
<proteinExistence type="predicted"/>
<evidence type="ECO:0000313" key="4">
    <source>
        <dbReference type="Proteomes" id="UP000632535"/>
    </source>
</evidence>
<dbReference type="InterPro" id="IPR009326">
    <property type="entry name" value="DUF984"/>
</dbReference>
<organism evidence="3 4">
    <name type="scientific">Isoptericola cucumis</name>
    <dbReference type="NCBI Taxonomy" id="1776856"/>
    <lineage>
        <taxon>Bacteria</taxon>
        <taxon>Bacillati</taxon>
        <taxon>Actinomycetota</taxon>
        <taxon>Actinomycetes</taxon>
        <taxon>Micrococcales</taxon>
        <taxon>Promicromonosporaceae</taxon>
        <taxon>Isoptericola</taxon>
    </lineage>
</organism>
<evidence type="ECO:0000313" key="3">
    <source>
        <dbReference type="EMBL" id="GGI05940.1"/>
    </source>
</evidence>
<name>A0ABQ2B263_9MICO</name>
<dbReference type="PANTHER" id="PTHR39203:SF1">
    <property type="entry name" value="CYTOPLASMIC PROTEIN"/>
    <property type="match status" value="1"/>
</dbReference>
<keyword evidence="4" id="KW-1185">Reference proteome</keyword>
<comment type="caution">
    <text evidence="3">The sequence shown here is derived from an EMBL/GenBank/DDBJ whole genome shotgun (WGS) entry which is preliminary data.</text>
</comment>
<gene>
    <name evidence="3" type="ORF">GCM10007368_08660</name>
</gene>
<dbReference type="InterPro" id="IPR007374">
    <property type="entry name" value="ASCH_domain"/>
</dbReference>
<dbReference type="SMART" id="SM01022">
    <property type="entry name" value="ASCH"/>
    <property type="match status" value="1"/>
</dbReference>
<dbReference type="CDD" id="cd06553">
    <property type="entry name" value="ASCH_Ef3133_like"/>
    <property type="match status" value="1"/>
</dbReference>
<accession>A0ABQ2B263</accession>